<dbReference type="Pfam" id="PF12594">
    <property type="entry name" value="DUF3764"/>
    <property type="match status" value="1"/>
</dbReference>
<evidence type="ECO:0000313" key="1">
    <source>
        <dbReference type="EMBL" id="SVE01110.1"/>
    </source>
</evidence>
<reference evidence="1" key="1">
    <citation type="submission" date="2018-05" db="EMBL/GenBank/DDBJ databases">
        <authorList>
            <person name="Lanie J.A."/>
            <person name="Ng W.-L."/>
            <person name="Kazmierczak K.M."/>
            <person name="Andrzejewski T.M."/>
            <person name="Davidsen T.M."/>
            <person name="Wayne K.J."/>
            <person name="Tettelin H."/>
            <person name="Glass J.I."/>
            <person name="Rusch D."/>
            <person name="Podicherti R."/>
            <person name="Tsui H.-C.T."/>
            <person name="Winkler M.E."/>
        </authorList>
    </citation>
    <scope>NUCLEOTIDE SEQUENCE</scope>
</reference>
<dbReference type="EMBL" id="UINC01188073">
    <property type="protein sequence ID" value="SVE01110.1"/>
    <property type="molecule type" value="Genomic_DNA"/>
</dbReference>
<gene>
    <name evidence="1" type="ORF">METZ01_LOCUS453964</name>
</gene>
<sequence>MNAELSTSYEEWKKVYDGHKWARDEANMKEILVGWCEEDQRIHVCFEVESMEVMQQFQEKHAEVIASSGHKQETTVVKVLSES</sequence>
<organism evidence="1">
    <name type="scientific">marine metagenome</name>
    <dbReference type="NCBI Taxonomy" id="408172"/>
    <lineage>
        <taxon>unclassified sequences</taxon>
        <taxon>metagenomes</taxon>
        <taxon>ecological metagenomes</taxon>
    </lineage>
</organism>
<accession>A0A383A0N3</accession>
<name>A0A383A0N3_9ZZZZ</name>
<dbReference type="AlphaFoldDB" id="A0A383A0N3"/>
<dbReference type="InterPro" id="IPR022240">
    <property type="entry name" value="DUF3764"/>
</dbReference>
<evidence type="ECO:0008006" key="2">
    <source>
        <dbReference type="Google" id="ProtNLM"/>
    </source>
</evidence>
<proteinExistence type="predicted"/>
<protein>
    <recommendedName>
        <fullName evidence="2">DUF3764 domain-containing protein</fullName>
    </recommendedName>
</protein>